<evidence type="ECO:0000256" key="5">
    <source>
        <dbReference type="ARBA" id="ARBA00022777"/>
    </source>
</evidence>
<dbReference type="PANTHER" id="PTHR11702:SF31">
    <property type="entry name" value="MITOCHONDRIAL RIBOSOME-ASSOCIATED GTPASE 2"/>
    <property type="match status" value="1"/>
</dbReference>
<dbReference type="SUPFAM" id="SSF52540">
    <property type="entry name" value="P-loop containing nucleoside triphosphate hydrolases"/>
    <property type="match status" value="2"/>
</dbReference>
<dbReference type="PRINTS" id="PR00326">
    <property type="entry name" value="GTP1OBG"/>
</dbReference>
<dbReference type="PROSITE" id="PS51710">
    <property type="entry name" value="G_OBG"/>
    <property type="match status" value="1"/>
</dbReference>
<dbReference type="NCBIfam" id="NF011100">
    <property type="entry name" value="PRK14527.1"/>
    <property type="match status" value="1"/>
</dbReference>
<comment type="similarity">
    <text evidence="1">Belongs to the TRAFAC class OBG-HflX-like GTPase superfamily. OBG GTPase family.</text>
</comment>
<dbReference type="SUPFAM" id="SSF82051">
    <property type="entry name" value="Obg GTP-binding protein N-terminal domain"/>
    <property type="match status" value="1"/>
</dbReference>
<evidence type="ECO:0000256" key="2">
    <source>
        <dbReference type="ARBA" id="ARBA00022517"/>
    </source>
</evidence>
<evidence type="ECO:0000256" key="7">
    <source>
        <dbReference type="SAM" id="MobiDB-lite"/>
    </source>
</evidence>
<dbReference type="InterPro" id="IPR006169">
    <property type="entry name" value="GTP1_OBG_dom"/>
</dbReference>
<dbReference type="CDD" id="cd01898">
    <property type="entry name" value="Obg"/>
    <property type="match status" value="1"/>
</dbReference>
<dbReference type="Pfam" id="PF00406">
    <property type="entry name" value="ADK"/>
    <property type="match status" value="1"/>
</dbReference>
<dbReference type="Pfam" id="PF01018">
    <property type="entry name" value="GTP1_OBG"/>
    <property type="match status" value="1"/>
</dbReference>
<keyword evidence="3" id="KW-0808">Transferase</keyword>
<evidence type="ECO:0000256" key="4">
    <source>
        <dbReference type="ARBA" id="ARBA00022741"/>
    </source>
</evidence>
<dbReference type="PROSITE" id="PS00113">
    <property type="entry name" value="ADENYLATE_KINASE"/>
    <property type="match status" value="1"/>
</dbReference>
<dbReference type="InterPro" id="IPR000850">
    <property type="entry name" value="Adenylat/UMP-CMP_kin"/>
</dbReference>
<keyword evidence="4" id="KW-0547">Nucleotide-binding</keyword>
<dbReference type="GO" id="GO:0000287">
    <property type="term" value="F:magnesium ion binding"/>
    <property type="evidence" value="ECO:0007669"/>
    <property type="project" value="InterPro"/>
</dbReference>
<dbReference type="OrthoDB" id="347018at2759"/>
<dbReference type="InterPro" id="IPR033690">
    <property type="entry name" value="Adenylat_kinase_CS"/>
</dbReference>
<dbReference type="Gene3D" id="3.40.50.300">
    <property type="entry name" value="P-loop containing nucleotide triphosphate hydrolases"/>
    <property type="match status" value="2"/>
</dbReference>
<reference evidence="8" key="1">
    <citation type="submission" date="2020-11" db="EMBL/GenBank/DDBJ databases">
        <authorList>
            <person name="Tran Van P."/>
        </authorList>
    </citation>
    <scope>NUCLEOTIDE SEQUENCE</scope>
</reference>
<dbReference type="PROSITE" id="PS51883">
    <property type="entry name" value="OBG"/>
    <property type="match status" value="1"/>
</dbReference>
<gene>
    <name evidence="8" type="ORF">CTOB1V02_LOCUS12585</name>
</gene>
<evidence type="ECO:0000256" key="1">
    <source>
        <dbReference type="ARBA" id="ARBA00007699"/>
    </source>
</evidence>
<dbReference type="GO" id="GO:0005525">
    <property type="term" value="F:GTP binding"/>
    <property type="evidence" value="ECO:0007669"/>
    <property type="project" value="UniProtKB-KW"/>
</dbReference>
<dbReference type="GO" id="GO:0006139">
    <property type="term" value="P:nucleobase-containing compound metabolic process"/>
    <property type="evidence" value="ECO:0007669"/>
    <property type="project" value="InterPro"/>
</dbReference>
<dbReference type="CDD" id="cd01428">
    <property type="entry name" value="ADK"/>
    <property type="match status" value="1"/>
</dbReference>
<dbReference type="HAMAP" id="MF_01454">
    <property type="entry name" value="GTPase_Obg"/>
    <property type="match status" value="1"/>
</dbReference>
<name>A0A7R8WN16_9CRUS</name>
<sequence>MFNIILFGPPGSGKGTQAKLMVEKFGFLHISTGDLFRYEMGNDTPLGLKAKAYIKAGELVPDEVTIGMLKNKVDQNPDAKGIIFDGFPRTIPQAEALDNLLAEKGSEINALISLSVNEEEIVKRILHRGKTSGRPDDNDESIIRNRIEVYISETKPVFDYYAEQNKSVMIEGMGTVEEIFAGISKEICCRSGYGGAGSAHLFRDKLTAKGGPDGGDGGRGGHIILRGNAQMWTLLHLKYKKHVLAGNGQNGSKSRSTGAEGEDVILEVPLGTIAKDVETGETLFEISEDGETKVLVHGGRGGQGNHHFKSSTNQTPRYAQPGEEGKEEWKILELKVLADVGLVGFPNAGKSTLLSAITAAKPKIGAYPFTTLVPNLGIVSYRDTKSFIMADIPGIIEDAHKGKGLGIRFLKHIERNSVLLFMIPIDATDINKEYDILLNEITEFNPELLDKQRILAVTKIDMVDEETKDLIEAELKVDCPVLFISSITGHNLPKLKDILWATMNS</sequence>
<dbReference type="HAMAP" id="MF_00235">
    <property type="entry name" value="Adenylate_kinase_Adk"/>
    <property type="match status" value="1"/>
</dbReference>
<dbReference type="NCBIfam" id="NF011105">
    <property type="entry name" value="PRK14532.1"/>
    <property type="match status" value="1"/>
</dbReference>
<dbReference type="AlphaFoldDB" id="A0A7R8WN16"/>
<organism evidence="8">
    <name type="scientific">Cyprideis torosa</name>
    <dbReference type="NCBI Taxonomy" id="163714"/>
    <lineage>
        <taxon>Eukaryota</taxon>
        <taxon>Metazoa</taxon>
        <taxon>Ecdysozoa</taxon>
        <taxon>Arthropoda</taxon>
        <taxon>Crustacea</taxon>
        <taxon>Oligostraca</taxon>
        <taxon>Ostracoda</taxon>
        <taxon>Podocopa</taxon>
        <taxon>Podocopida</taxon>
        <taxon>Cytherocopina</taxon>
        <taxon>Cytheroidea</taxon>
        <taxon>Cytherideidae</taxon>
        <taxon>Cyprideis</taxon>
    </lineage>
</organism>
<dbReference type="InterPro" id="IPR036726">
    <property type="entry name" value="GTP1_OBG_dom_sf"/>
</dbReference>
<dbReference type="GO" id="GO:0005524">
    <property type="term" value="F:ATP binding"/>
    <property type="evidence" value="ECO:0007669"/>
    <property type="project" value="InterPro"/>
</dbReference>
<evidence type="ECO:0000256" key="6">
    <source>
        <dbReference type="ARBA" id="ARBA00023134"/>
    </source>
</evidence>
<proteinExistence type="inferred from homology"/>
<dbReference type="GO" id="GO:0019205">
    <property type="term" value="F:nucleobase-containing compound kinase activity"/>
    <property type="evidence" value="ECO:0007669"/>
    <property type="project" value="InterPro"/>
</dbReference>
<protein>
    <submittedName>
        <fullName evidence="8">Uncharacterized protein</fullName>
    </submittedName>
</protein>
<dbReference type="InterPro" id="IPR014100">
    <property type="entry name" value="GTP-bd_Obg/CgtA"/>
</dbReference>
<dbReference type="InterPro" id="IPR027417">
    <property type="entry name" value="P-loop_NTPase"/>
</dbReference>
<keyword evidence="2" id="KW-0690">Ribosome biogenesis</keyword>
<dbReference type="Gene3D" id="2.70.210.12">
    <property type="entry name" value="GTP1/OBG domain"/>
    <property type="match status" value="1"/>
</dbReference>
<dbReference type="GO" id="GO:0042254">
    <property type="term" value="P:ribosome biogenesis"/>
    <property type="evidence" value="ECO:0007669"/>
    <property type="project" value="UniProtKB-UniRule"/>
</dbReference>
<dbReference type="FunFam" id="2.70.210.12:FF:000001">
    <property type="entry name" value="GTPase Obg"/>
    <property type="match status" value="1"/>
</dbReference>
<evidence type="ECO:0000256" key="3">
    <source>
        <dbReference type="ARBA" id="ARBA00022679"/>
    </source>
</evidence>
<feature type="region of interest" description="Disordered" evidence="7">
    <location>
        <begin position="296"/>
        <end position="324"/>
    </location>
</feature>
<dbReference type="InterPro" id="IPR045086">
    <property type="entry name" value="OBG_GTPase"/>
</dbReference>
<keyword evidence="5" id="KW-0418">Kinase</keyword>
<dbReference type="NCBIfam" id="NF001381">
    <property type="entry name" value="PRK00279.1-3"/>
    <property type="match status" value="1"/>
</dbReference>
<dbReference type="NCBIfam" id="NF011104">
    <property type="entry name" value="PRK14531.1"/>
    <property type="match status" value="1"/>
</dbReference>
<evidence type="ECO:0000313" key="8">
    <source>
        <dbReference type="EMBL" id="CAD7234769.1"/>
    </source>
</evidence>
<keyword evidence="6" id="KW-0342">GTP-binding</keyword>
<dbReference type="NCBIfam" id="NF008956">
    <property type="entry name" value="PRK12299.1"/>
    <property type="match status" value="1"/>
</dbReference>
<dbReference type="NCBIfam" id="TIGR02729">
    <property type="entry name" value="Obg_CgtA"/>
    <property type="match status" value="1"/>
</dbReference>
<dbReference type="EMBL" id="OB669769">
    <property type="protein sequence ID" value="CAD7234769.1"/>
    <property type="molecule type" value="Genomic_DNA"/>
</dbReference>
<dbReference type="InterPro" id="IPR006073">
    <property type="entry name" value="GTP-bd"/>
</dbReference>
<accession>A0A7R8WN16</accession>
<dbReference type="PANTHER" id="PTHR11702">
    <property type="entry name" value="DEVELOPMENTALLY REGULATED GTP-BINDING PROTEIN-RELATED"/>
    <property type="match status" value="1"/>
</dbReference>
<dbReference type="Pfam" id="PF01926">
    <property type="entry name" value="MMR_HSR1"/>
    <property type="match status" value="1"/>
</dbReference>
<dbReference type="GO" id="GO:0003924">
    <property type="term" value="F:GTPase activity"/>
    <property type="evidence" value="ECO:0007669"/>
    <property type="project" value="InterPro"/>
</dbReference>
<dbReference type="InterPro" id="IPR031167">
    <property type="entry name" value="G_OBG"/>
</dbReference>